<feature type="transmembrane region" description="Helical" evidence="1">
    <location>
        <begin position="313"/>
        <end position="335"/>
    </location>
</feature>
<name>K2NGL9_TRYCR</name>
<evidence type="ECO:0000313" key="3">
    <source>
        <dbReference type="Proteomes" id="UP000007350"/>
    </source>
</evidence>
<keyword evidence="1" id="KW-0812">Transmembrane</keyword>
<evidence type="ECO:0000256" key="1">
    <source>
        <dbReference type="SAM" id="Phobius"/>
    </source>
</evidence>
<evidence type="ECO:0000313" key="2">
    <source>
        <dbReference type="EMBL" id="EKF38510.1"/>
    </source>
</evidence>
<dbReference type="Proteomes" id="UP000007350">
    <property type="component" value="Unassembled WGS sequence"/>
</dbReference>
<keyword evidence="1" id="KW-0472">Membrane</keyword>
<comment type="caution">
    <text evidence="2">The sequence shown here is derived from an EMBL/GenBank/DDBJ whole genome shotgun (WGS) entry which is preliminary data.</text>
</comment>
<dbReference type="OrthoDB" id="275233at2759"/>
<protein>
    <submittedName>
        <fullName evidence="2">Uncharacterized protein</fullName>
    </submittedName>
</protein>
<dbReference type="EMBL" id="AHKC01005526">
    <property type="protein sequence ID" value="EKF38510.1"/>
    <property type="molecule type" value="Genomic_DNA"/>
</dbReference>
<accession>K2NGL9</accession>
<keyword evidence="3" id="KW-1185">Reference proteome</keyword>
<sequence length="375" mass="43584">MKFTAVRCCLLFAFLFFVLHFLLPSFFFCFATANSHAMEPRVWRPKFFNPFTERRTLRSHLPIYRGFFRVMPLHRWSLNDLQAVLGYAALHPSLFGFPEQSTCIVNTAYFLPSHRSRSRGIWVFGSERGCKSIIVPASCNSEPFDALDAKLMEPLFRWNPGVEYLYLSRFCQPMALYLVPYLQRCTQLRTLTLEGWDDATAIHRVVMACKNVDVLDAFSLDDPPRKWKNELSVQSLNTLIEMHPKLICVKATRVYLADWHEATQFSRCKHNIALVTFSCDYVLLHYGLFLLLLCIPSYFVFKGMWRLLEGMLSPAYQFFWSVIAAVVVFAALVSLDVGVWHTHGRGWVQMQKYVILARRRWDAAMRLQQKSLTVS</sequence>
<feature type="transmembrane region" description="Helical" evidence="1">
    <location>
        <begin position="281"/>
        <end position="301"/>
    </location>
</feature>
<gene>
    <name evidence="2" type="ORF">MOQ_001279</name>
</gene>
<proteinExistence type="predicted"/>
<dbReference type="AlphaFoldDB" id="K2NGL9"/>
<keyword evidence="1" id="KW-1133">Transmembrane helix</keyword>
<organism evidence="2 3">
    <name type="scientific">Trypanosoma cruzi marinkellei</name>
    <dbReference type="NCBI Taxonomy" id="85056"/>
    <lineage>
        <taxon>Eukaryota</taxon>
        <taxon>Discoba</taxon>
        <taxon>Euglenozoa</taxon>
        <taxon>Kinetoplastea</taxon>
        <taxon>Metakinetoplastina</taxon>
        <taxon>Trypanosomatida</taxon>
        <taxon>Trypanosomatidae</taxon>
        <taxon>Trypanosoma</taxon>
        <taxon>Schizotrypanum</taxon>
    </lineage>
</organism>
<reference evidence="2 3" key="1">
    <citation type="journal article" date="2012" name="BMC Genomics">
        <title>Comparative genomic analysis of human infective Trypanosoma cruzi lineages with the bat-restricted subspecies T. cruzi marinkellei.</title>
        <authorList>
            <person name="Franzen O."/>
            <person name="Talavera-Lopez C."/>
            <person name="Ochaya S."/>
            <person name="Butler C.E."/>
            <person name="Messenger L.A."/>
            <person name="Lewis M.D."/>
            <person name="Llewellyn M.S."/>
            <person name="Marinkelle C.J."/>
            <person name="Tyler K.M."/>
            <person name="Miles M.A."/>
            <person name="Andersson B."/>
        </authorList>
    </citation>
    <scope>NUCLEOTIDE SEQUENCE [LARGE SCALE GENOMIC DNA]</scope>
    <source>
        <strain evidence="2 3">B7</strain>
    </source>
</reference>